<evidence type="ECO:0000256" key="6">
    <source>
        <dbReference type="ARBA" id="ARBA00023136"/>
    </source>
</evidence>
<feature type="transmembrane region" description="Helical" evidence="8">
    <location>
        <begin position="14"/>
        <end position="36"/>
    </location>
</feature>
<keyword evidence="4 7" id="KW-0812">Transmembrane</keyword>
<keyword evidence="6 8" id="KW-0472">Membrane</keyword>
<evidence type="ECO:0000256" key="2">
    <source>
        <dbReference type="ARBA" id="ARBA00005811"/>
    </source>
</evidence>
<evidence type="ECO:0000256" key="7">
    <source>
        <dbReference type="RuleBase" id="RU003879"/>
    </source>
</evidence>
<protein>
    <submittedName>
        <fullName evidence="9">Biopolymer transporter ExbD</fullName>
    </submittedName>
</protein>
<evidence type="ECO:0000256" key="8">
    <source>
        <dbReference type="SAM" id="Phobius"/>
    </source>
</evidence>
<evidence type="ECO:0000256" key="5">
    <source>
        <dbReference type="ARBA" id="ARBA00022989"/>
    </source>
</evidence>
<keyword evidence="7" id="KW-0653">Protein transport</keyword>
<dbReference type="GO" id="GO:0005886">
    <property type="term" value="C:plasma membrane"/>
    <property type="evidence" value="ECO:0007669"/>
    <property type="project" value="UniProtKB-SubCell"/>
</dbReference>
<dbReference type="PANTHER" id="PTHR30558">
    <property type="entry name" value="EXBD MEMBRANE COMPONENT OF PMF-DRIVEN MACROMOLECULE IMPORT SYSTEM"/>
    <property type="match status" value="1"/>
</dbReference>
<name>A0AAE4Z993_9BACT</name>
<dbReference type="AlphaFoldDB" id="A0AAE4Z993"/>
<comment type="subcellular location">
    <subcellularLocation>
        <location evidence="1">Cell membrane</location>
        <topology evidence="1">Single-pass membrane protein</topology>
    </subcellularLocation>
    <subcellularLocation>
        <location evidence="7">Cell membrane</location>
        <topology evidence="7">Single-pass type II membrane protein</topology>
    </subcellularLocation>
</comment>
<reference evidence="9 10" key="1">
    <citation type="submission" date="2020-01" db="EMBL/GenBank/DDBJ databases">
        <title>Genomes assembled from Gulf of Kutch pelagic sediment metagenomes.</title>
        <authorList>
            <person name="Chandrashekar M."/>
            <person name="Mahajan M.S."/>
            <person name="Dave K.J."/>
            <person name="Vatsa P."/>
            <person name="Nathani N.M."/>
        </authorList>
    </citation>
    <scope>NUCLEOTIDE SEQUENCE [LARGE SCALE GENOMIC DNA]</scope>
    <source>
        <strain evidence="9">KS3-K002</strain>
    </source>
</reference>
<evidence type="ECO:0000256" key="1">
    <source>
        <dbReference type="ARBA" id="ARBA00004162"/>
    </source>
</evidence>
<keyword evidence="5 8" id="KW-1133">Transmembrane helix</keyword>
<dbReference type="GO" id="GO:0015031">
    <property type="term" value="P:protein transport"/>
    <property type="evidence" value="ECO:0007669"/>
    <property type="project" value="UniProtKB-KW"/>
</dbReference>
<keyword evidence="3" id="KW-1003">Cell membrane</keyword>
<evidence type="ECO:0000313" key="9">
    <source>
        <dbReference type="EMBL" id="NIR74511.1"/>
    </source>
</evidence>
<gene>
    <name evidence="9" type="ORF">GWO12_05295</name>
</gene>
<dbReference type="GO" id="GO:0022857">
    <property type="term" value="F:transmembrane transporter activity"/>
    <property type="evidence" value="ECO:0007669"/>
    <property type="project" value="InterPro"/>
</dbReference>
<accession>A0AAE4Z993</accession>
<evidence type="ECO:0000313" key="10">
    <source>
        <dbReference type="Proteomes" id="UP000702544"/>
    </source>
</evidence>
<comment type="similarity">
    <text evidence="2 7">Belongs to the ExbD/TolR family.</text>
</comment>
<proteinExistence type="inferred from homology"/>
<keyword evidence="7" id="KW-0813">Transport</keyword>
<sequence length="141" mass="15381">MALLNRKTKVSDEIPTASMADIAFLLLIFFLTATVFEEEKGLPIVLPEAAAEQVEVSQKNIIHFLVNEDGSVTIRRGESQAEQVVAASEVEGIMRQEIGANPDIIAAVKTAPNAPYRHMIAVLDGLQAAAAQRISLQLWER</sequence>
<evidence type="ECO:0000256" key="3">
    <source>
        <dbReference type="ARBA" id="ARBA00022475"/>
    </source>
</evidence>
<dbReference type="PANTHER" id="PTHR30558:SF3">
    <property type="entry name" value="BIOPOLYMER TRANSPORT PROTEIN EXBD-RELATED"/>
    <property type="match status" value="1"/>
</dbReference>
<dbReference type="InterPro" id="IPR003400">
    <property type="entry name" value="ExbD"/>
</dbReference>
<dbReference type="Proteomes" id="UP000702544">
    <property type="component" value="Unassembled WGS sequence"/>
</dbReference>
<dbReference type="Pfam" id="PF02472">
    <property type="entry name" value="ExbD"/>
    <property type="match status" value="1"/>
</dbReference>
<comment type="caution">
    <text evidence="9">The sequence shown here is derived from an EMBL/GenBank/DDBJ whole genome shotgun (WGS) entry which is preliminary data.</text>
</comment>
<evidence type="ECO:0000256" key="4">
    <source>
        <dbReference type="ARBA" id="ARBA00022692"/>
    </source>
</evidence>
<dbReference type="EMBL" id="JAACAK010000046">
    <property type="protein sequence ID" value="NIR74511.1"/>
    <property type="molecule type" value="Genomic_DNA"/>
</dbReference>
<organism evidence="9 10">
    <name type="scientific">Candidatus Kutchimonas denitrificans</name>
    <dbReference type="NCBI Taxonomy" id="3056748"/>
    <lineage>
        <taxon>Bacteria</taxon>
        <taxon>Pseudomonadati</taxon>
        <taxon>Gemmatimonadota</taxon>
        <taxon>Gemmatimonadia</taxon>
        <taxon>Candidatus Palauibacterales</taxon>
        <taxon>Candidatus Palauibacteraceae</taxon>
        <taxon>Candidatus Kutchimonas</taxon>
    </lineage>
</organism>